<evidence type="ECO:0000256" key="1">
    <source>
        <dbReference type="SAM" id="SignalP"/>
    </source>
</evidence>
<dbReference type="RefSeq" id="WP_132036895.1">
    <property type="nucleotide sequence ID" value="NZ_QWDN01000006.1"/>
</dbReference>
<comment type="caution">
    <text evidence="3">The sequence shown here is derived from an EMBL/GenBank/DDBJ whole genome shotgun (WGS) entry which is preliminary data.</text>
</comment>
<reference evidence="2 4" key="1">
    <citation type="journal article" date="2015" name="Stand. Genomic Sci.">
        <title>Genomic Encyclopedia of Bacterial and Archaeal Type Strains, Phase III: the genomes of soil and plant-associated and newly described type strains.</title>
        <authorList>
            <person name="Whitman W.B."/>
            <person name="Woyke T."/>
            <person name="Klenk H.P."/>
            <person name="Zhou Y."/>
            <person name="Lilburn T.G."/>
            <person name="Beck B.J."/>
            <person name="De Vos P."/>
            <person name="Vandamme P."/>
            <person name="Eisen J.A."/>
            <person name="Garrity G."/>
            <person name="Hugenholtz P."/>
            <person name="Kyrpides N.C."/>
        </authorList>
    </citation>
    <scope>NUCLEOTIDE SEQUENCE [LARGE SCALE GENOMIC DNA]</scope>
    <source>
        <strain evidence="2 4">P5626</strain>
    </source>
</reference>
<evidence type="ECO:0000313" key="2">
    <source>
        <dbReference type="EMBL" id="TCN55611.1"/>
    </source>
</evidence>
<organism evidence="3 5">
    <name type="scientific">Flavobacterium circumlabens</name>
    <dbReference type="NCBI Taxonomy" id="2133765"/>
    <lineage>
        <taxon>Bacteria</taxon>
        <taxon>Pseudomonadati</taxon>
        <taxon>Bacteroidota</taxon>
        <taxon>Flavobacteriia</taxon>
        <taxon>Flavobacteriales</taxon>
        <taxon>Flavobacteriaceae</taxon>
        <taxon>Flavobacterium</taxon>
    </lineage>
</organism>
<feature type="chain" id="PRO_5043204786" description="DUF4952 domain-containing protein" evidence="1">
    <location>
        <begin position="23"/>
        <end position="166"/>
    </location>
</feature>
<accession>A0A4Y7UA76</accession>
<dbReference type="Proteomes" id="UP000295270">
    <property type="component" value="Unassembled WGS sequence"/>
</dbReference>
<dbReference type="AlphaFoldDB" id="A0A4Y7UA76"/>
<protein>
    <recommendedName>
        <fullName evidence="6">DUF4952 domain-containing protein</fullName>
    </recommendedName>
</protein>
<sequence length="166" mass="19281">MRINLARIVLFTFILNAQFLCAQNDNFDIGKLKNEDKQLLSEYWINFKNAVNTKDKVALSSLIKFPLICDYCQGVGSKQLNVKILKNQFEKKYFEIFLDPKLIKRINNTQDIFSILIETCDATGKKCILNFGYGSIEPSKISEGRQHFFSLEKIKNKYYITSAWTI</sequence>
<keyword evidence="4" id="KW-1185">Reference proteome</keyword>
<dbReference type="EMBL" id="QWDN01000006">
    <property type="protein sequence ID" value="TEB42988.1"/>
    <property type="molecule type" value="Genomic_DNA"/>
</dbReference>
<name>A0A4Y7UA76_9FLAO</name>
<proteinExistence type="predicted"/>
<dbReference type="EMBL" id="SLWA01000006">
    <property type="protein sequence ID" value="TCN55611.1"/>
    <property type="molecule type" value="Genomic_DNA"/>
</dbReference>
<reference evidence="3 5" key="2">
    <citation type="journal article" date="2018" name="Syst. Appl. Microbiol.">
        <title>Flavobacterium circumlabens sp. nov. and Flavobacterium cupreum sp. nov., two psychrotrophic species isolated from Antarctic environmental samples.</title>
        <authorList>
            <person name="Kralova S."/>
            <person name="Busse H.J."/>
            <person name="Svec P."/>
            <person name="Maslanova I."/>
            <person name="Stankova E."/>
            <person name="Bartak M."/>
            <person name="Sedlacek I."/>
        </authorList>
    </citation>
    <scope>NUCLEOTIDE SEQUENCE [LARGE SCALE GENOMIC DNA]</scope>
    <source>
        <strain evidence="3 5">CCM 8828</strain>
    </source>
</reference>
<evidence type="ECO:0000313" key="5">
    <source>
        <dbReference type="Proteomes" id="UP000298340"/>
    </source>
</evidence>
<evidence type="ECO:0000313" key="4">
    <source>
        <dbReference type="Proteomes" id="UP000295270"/>
    </source>
</evidence>
<keyword evidence="1" id="KW-0732">Signal</keyword>
<dbReference type="Proteomes" id="UP000298340">
    <property type="component" value="Unassembled WGS sequence"/>
</dbReference>
<evidence type="ECO:0000313" key="3">
    <source>
        <dbReference type="EMBL" id="TEB42988.1"/>
    </source>
</evidence>
<reference evidence="2" key="3">
    <citation type="submission" date="2019-03" db="EMBL/GenBank/DDBJ databases">
        <authorList>
            <person name="Whitman W."/>
            <person name="Huntemann M."/>
            <person name="Clum A."/>
            <person name="Pillay M."/>
            <person name="Palaniappan K."/>
            <person name="Varghese N."/>
            <person name="Mikhailova N."/>
            <person name="Stamatis D."/>
            <person name="Reddy T."/>
            <person name="Daum C."/>
            <person name="Shapiro N."/>
            <person name="Ivanova N."/>
            <person name="Kyrpides N."/>
            <person name="Woyke T."/>
        </authorList>
    </citation>
    <scope>NUCLEOTIDE SEQUENCE</scope>
    <source>
        <strain evidence="2">P5626</strain>
    </source>
</reference>
<feature type="signal peptide" evidence="1">
    <location>
        <begin position="1"/>
        <end position="22"/>
    </location>
</feature>
<dbReference type="OrthoDB" id="1260005at2"/>
<evidence type="ECO:0008006" key="6">
    <source>
        <dbReference type="Google" id="ProtNLM"/>
    </source>
</evidence>
<gene>
    <name evidence="3" type="ORF">D0809_16235</name>
    <name evidence="2" type="ORF">EV142_106303</name>
</gene>